<dbReference type="AlphaFoldDB" id="A0AAV2GMP6"/>
<dbReference type="PANTHER" id="PTHR31286">
    <property type="entry name" value="GLYCINE-RICH CELL WALL STRUCTURAL PROTEIN 1.8-LIKE"/>
    <property type="match status" value="1"/>
</dbReference>
<evidence type="ECO:0000256" key="1">
    <source>
        <dbReference type="PROSITE-ProRule" id="PRU00047"/>
    </source>
</evidence>
<dbReference type="EMBL" id="OZ034822">
    <property type="protein sequence ID" value="CAL1411944.1"/>
    <property type="molecule type" value="Genomic_DNA"/>
</dbReference>
<dbReference type="GO" id="GO:0008270">
    <property type="term" value="F:zinc ion binding"/>
    <property type="evidence" value="ECO:0007669"/>
    <property type="project" value="UniProtKB-KW"/>
</dbReference>
<dbReference type="InterPro" id="IPR040256">
    <property type="entry name" value="At4g02000-like"/>
</dbReference>
<dbReference type="PANTHER" id="PTHR31286:SF167">
    <property type="entry name" value="OS09G0268800 PROTEIN"/>
    <property type="match status" value="1"/>
</dbReference>
<proteinExistence type="predicted"/>
<reference evidence="4 5" key="1">
    <citation type="submission" date="2024-04" db="EMBL/GenBank/DDBJ databases">
        <authorList>
            <person name="Fracassetti M."/>
        </authorList>
    </citation>
    <scope>NUCLEOTIDE SEQUENCE [LARGE SCALE GENOMIC DNA]</scope>
</reference>
<feature type="compositionally biased region" description="Basic and acidic residues" evidence="2">
    <location>
        <begin position="205"/>
        <end position="222"/>
    </location>
</feature>
<evidence type="ECO:0000256" key="2">
    <source>
        <dbReference type="SAM" id="MobiDB-lite"/>
    </source>
</evidence>
<keyword evidence="1" id="KW-0479">Metal-binding</keyword>
<name>A0AAV2GMP6_9ROSI</name>
<evidence type="ECO:0000313" key="5">
    <source>
        <dbReference type="Proteomes" id="UP001497516"/>
    </source>
</evidence>
<feature type="compositionally biased region" description="Basic residues" evidence="2">
    <location>
        <begin position="330"/>
        <end position="340"/>
    </location>
</feature>
<keyword evidence="5" id="KW-1185">Reference proteome</keyword>
<accession>A0AAV2GMP6</accession>
<dbReference type="GO" id="GO:0003676">
    <property type="term" value="F:nucleic acid binding"/>
    <property type="evidence" value="ECO:0007669"/>
    <property type="project" value="InterPro"/>
</dbReference>
<feature type="domain" description="CCHC-type" evidence="3">
    <location>
        <begin position="64"/>
        <end position="77"/>
    </location>
</feature>
<dbReference type="InterPro" id="IPR001878">
    <property type="entry name" value="Znf_CCHC"/>
</dbReference>
<evidence type="ECO:0000313" key="4">
    <source>
        <dbReference type="EMBL" id="CAL1411944.1"/>
    </source>
</evidence>
<feature type="region of interest" description="Disordered" evidence="2">
    <location>
        <begin position="254"/>
        <end position="367"/>
    </location>
</feature>
<evidence type="ECO:0000259" key="3">
    <source>
        <dbReference type="PROSITE" id="PS50158"/>
    </source>
</evidence>
<dbReference type="InterPro" id="IPR025836">
    <property type="entry name" value="Zn_knuckle_CX2CX4HX4C"/>
</dbReference>
<dbReference type="Proteomes" id="UP001497516">
    <property type="component" value="Chromosome 9"/>
</dbReference>
<dbReference type="PROSITE" id="PS50158">
    <property type="entry name" value="ZF_CCHC"/>
    <property type="match status" value="1"/>
</dbReference>
<sequence length="528" mass="57770">MVAAAIGQVLESGIFACKESGERFIKVPTVVDFAKPLRSQLMATSNETGCFCVNLKYEYLPSFCYHCGRVGHARRDCTFAPPNRKERFGPHMSTKKLGRKIYEEEDESMRNRGPRQTVWVNRLINGPANNDRTYIRGREAERQGAVQKAEVIPQLDREESGPSSNPTGIQDERKVPNKKASPRGFAINKPARIQIGGRRLNRQGKLQEGDLVVDRNLSDDHTSGPPELHGCATGVLAQARRRRLILETDDEDDALDIDNANSPIQKERPQAGLKQNPAGEKASGQGLCPTNDCRPNQEGGRPAADSGPSQEIGAAPPLKRPTNRLQKLAHPVKKGNRRKAQTNVGDSSHRKGGPKRGSKAGSEQAKPVGCSALDGQALASVPSAEVVKALVSADSDFEEEAQCFEIKKRLPAHLKEPNTTTRGHVSQVVVAFEAGLTINSGAQAILQERMSNGSPIRNEQVMLQEFDSKLDEYGSNLMNPDIGTRKRPFEAVEGVMGDAPSPKKQFVEVAENLDQVEEASLKWPQSDK</sequence>
<keyword evidence="1" id="KW-0862">Zinc</keyword>
<dbReference type="Pfam" id="PF14392">
    <property type="entry name" value="zf-CCHC_4"/>
    <property type="match status" value="1"/>
</dbReference>
<feature type="compositionally biased region" description="Basic and acidic residues" evidence="2">
    <location>
        <begin position="133"/>
        <end position="142"/>
    </location>
</feature>
<feature type="region of interest" description="Disordered" evidence="2">
    <location>
        <begin position="130"/>
        <end position="233"/>
    </location>
</feature>
<organism evidence="4 5">
    <name type="scientific">Linum trigynum</name>
    <dbReference type="NCBI Taxonomy" id="586398"/>
    <lineage>
        <taxon>Eukaryota</taxon>
        <taxon>Viridiplantae</taxon>
        <taxon>Streptophyta</taxon>
        <taxon>Embryophyta</taxon>
        <taxon>Tracheophyta</taxon>
        <taxon>Spermatophyta</taxon>
        <taxon>Magnoliopsida</taxon>
        <taxon>eudicotyledons</taxon>
        <taxon>Gunneridae</taxon>
        <taxon>Pentapetalae</taxon>
        <taxon>rosids</taxon>
        <taxon>fabids</taxon>
        <taxon>Malpighiales</taxon>
        <taxon>Linaceae</taxon>
        <taxon>Linum</taxon>
    </lineage>
</organism>
<protein>
    <recommendedName>
        <fullName evidence="3">CCHC-type domain-containing protein</fullName>
    </recommendedName>
</protein>
<gene>
    <name evidence="4" type="ORF">LTRI10_LOCUS51272</name>
</gene>
<keyword evidence="1" id="KW-0863">Zinc-finger</keyword>